<proteinExistence type="predicted"/>
<feature type="domain" description="Cupin type-2" evidence="1">
    <location>
        <begin position="144"/>
        <end position="210"/>
    </location>
</feature>
<organism evidence="2 3">
    <name type="scientific">Peptoniphilus stercorisuis</name>
    <dbReference type="NCBI Taxonomy" id="1436965"/>
    <lineage>
        <taxon>Bacteria</taxon>
        <taxon>Bacillati</taxon>
        <taxon>Bacillota</taxon>
        <taxon>Tissierellia</taxon>
        <taxon>Tissierellales</taxon>
        <taxon>Peptoniphilaceae</taxon>
        <taxon>Peptoniphilus</taxon>
    </lineage>
</organism>
<dbReference type="CDD" id="cd02230">
    <property type="entry name" value="cupin_HP0902-like"/>
    <property type="match status" value="1"/>
</dbReference>
<dbReference type="RefSeq" id="WP_210059865.1">
    <property type="nucleotide sequence ID" value="NZ_JAGGLJ010000001.1"/>
</dbReference>
<gene>
    <name evidence="2" type="ORF">J2Z71_000075</name>
</gene>
<dbReference type="InterPro" id="IPR014710">
    <property type="entry name" value="RmlC-like_jellyroll"/>
</dbReference>
<sequence>MKNLPKSKVFKIIDSIPLKEHHTISKSLSNNADLDFMLFSLAKDTDISKEHYNNQSIFYVLKGSINILDKFIKEDNIFITPKESLRGVSTKEDSVYLEISFNGDDFMKNIEKGQVINLKDQIDYIYGGISNLDIVSKDGIKIMLMAFDKGEGLSDHAAPGDAMVIALEGSADLKVGDEIHEIKAGEQLVFPKNITHNVFAKEKFKMALILVRD</sequence>
<evidence type="ECO:0000313" key="2">
    <source>
        <dbReference type="EMBL" id="MBP2024560.1"/>
    </source>
</evidence>
<evidence type="ECO:0000313" key="3">
    <source>
        <dbReference type="Proteomes" id="UP001519306"/>
    </source>
</evidence>
<dbReference type="EMBL" id="JAGGLJ010000001">
    <property type="protein sequence ID" value="MBP2024560.1"/>
    <property type="molecule type" value="Genomic_DNA"/>
</dbReference>
<dbReference type="Pfam" id="PF07883">
    <property type="entry name" value="Cupin_2"/>
    <property type="match status" value="1"/>
</dbReference>
<comment type="caution">
    <text evidence="2">The sequence shown here is derived from an EMBL/GenBank/DDBJ whole genome shotgun (WGS) entry which is preliminary data.</text>
</comment>
<dbReference type="PANTHER" id="PTHR37694">
    <property type="entry name" value="SLR8022 PROTEIN"/>
    <property type="match status" value="1"/>
</dbReference>
<keyword evidence="3" id="KW-1185">Reference proteome</keyword>
<evidence type="ECO:0000259" key="1">
    <source>
        <dbReference type="Pfam" id="PF07883"/>
    </source>
</evidence>
<dbReference type="InterPro" id="IPR011051">
    <property type="entry name" value="RmlC_Cupin_sf"/>
</dbReference>
<accession>A0ABS4K9V5</accession>
<dbReference type="InterPro" id="IPR013096">
    <property type="entry name" value="Cupin_2"/>
</dbReference>
<dbReference type="PANTHER" id="PTHR37694:SF1">
    <property type="entry name" value="SLR8022 PROTEIN"/>
    <property type="match status" value="1"/>
</dbReference>
<dbReference type="Gene3D" id="2.60.120.10">
    <property type="entry name" value="Jelly Rolls"/>
    <property type="match status" value="2"/>
</dbReference>
<reference evidence="2 3" key="1">
    <citation type="submission" date="2021-03" db="EMBL/GenBank/DDBJ databases">
        <title>Genomic Encyclopedia of Type Strains, Phase IV (KMG-IV): sequencing the most valuable type-strain genomes for metagenomic binning, comparative biology and taxonomic classification.</title>
        <authorList>
            <person name="Goeker M."/>
        </authorList>
    </citation>
    <scope>NUCLEOTIDE SEQUENCE [LARGE SCALE GENOMIC DNA]</scope>
    <source>
        <strain evidence="2 3">DSM 27563</strain>
    </source>
</reference>
<name>A0ABS4K9V5_9FIRM</name>
<protein>
    <submittedName>
        <fullName evidence="2">Quercetin dioxygenase-like cupin family protein</fullName>
    </submittedName>
</protein>
<dbReference type="SUPFAM" id="SSF51182">
    <property type="entry name" value="RmlC-like cupins"/>
    <property type="match status" value="1"/>
</dbReference>
<dbReference type="Proteomes" id="UP001519306">
    <property type="component" value="Unassembled WGS sequence"/>
</dbReference>